<dbReference type="SUPFAM" id="SSF54593">
    <property type="entry name" value="Glyoxalase/Bleomycin resistance protein/Dihydroxybiphenyl dioxygenase"/>
    <property type="match status" value="1"/>
</dbReference>
<dbReference type="InterPro" id="IPR029068">
    <property type="entry name" value="Glyas_Bleomycin-R_OHBP_Dase"/>
</dbReference>
<name>A0A410X1K9_9BACL</name>
<evidence type="ECO:0000313" key="5">
    <source>
        <dbReference type="Proteomes" id="UP001527202"/>
    </source>
</evidence>
<reference evidence="2 5" key="2">
    <citation type="submission" date="2022-05" db="EMBL/GenBank/DDBJ databases">
        <title>Genome Sequencing of Bee-Associated Microbes.</title>
        <authorList>
            <person name="Dunlap C."/>
        </authorList>
    </citation>
    <scope>NUCLEOTIDE SEQUENCE [LARGE SCALE GENOMIC DNA]</scope>
    <source>
        <strain evidence="2 5">NRRL B-23120</strain>
    </source>
</reference>
<dbReference type="EMBL" id="CP026520">
    <property type="protein sequence ID" value="QAV20501.1"/>
    <property type="molecule type" value="Genomic_DNA"/>
</dbReference>
<dbReference type="InterPro" id="IPR037523">
    <property type="entry name" value="VOC_core"/>
</dbReference>
<protein>
    <submittedName>
        <fullName evidence="3">Glyoxalase/bleomycin resistance/dioxygenase family protein</fullName>
    </submittedName>
</protein>
<accession>A0A410X1K9</accession>
<sequence length="229" mass="25572">MKIVELTLHASNLSELKQFYGERLRLPLTGETGASFSFRAGNTNVTFVRTAQDDDSFYHFAFNIPENKIEEAADWLRDRVELLGEEGDPVVHFESWNAHAVYFKDPAGNIVELIARHNLDNASQKPFGEEDFLCVSEIGMPVDDVSAALRALKREADLEAWMTPSDTFAPVGDEHGLFIVVKKGRVWFAGEKSSHPHPLSVRTDGSLVRLDDREGISFGEPGESTPERP</sequence>
<dbReference type="RefSeq" id="WP_042230212.1">
    <property type="nucleotide sequence ID" value="NZ_CP026520.1"/>
</dbReference>
<dbReference type="PROSITE" id="PS51819">
    <property type="entry name" value="VOC"/>
    <property type="match status" value="1"/>
</dbReference>
<proteinExistence type="predicted"/>
<dbReference type="GO" id="GO:0051213">
    <property type="term" value="F:dioxygenase activity"/>
    <property type="evidence" value="ECO:0007669"/>
    <property type="project" value="UniProtKB-KW"/>
</dbReference>
<keyword evidence="5" id="KW-1185">Reference proteome</keyword>
<reference evidence="3 4" key="1">
    <citation type="submission" date="2018-01" db="EMBL/GenBank/DDBJ databases">
        <title>The whole genome sequencing and assembly of Paenibacillus chitinolyticus KCCM 41400 strain.</title>
        <authorList>
            <person name="Kim J.-Y."/>
            <person name="Park M.-K."/>
            <person name="Lee Y.-J."/>
            <person name="Yi H."/>
            <person name="Bahn Y.-S."/>
            <person name="Kim J.F."/>
            <person name="Lee D.-W."/>
        </authorList>
    </citation>
    <scope>NUCLEOTIDE SEQUENCE [LARGE SCALE GENOMIC DNA]</scope>
    <source>
        <strain evidence="3 4">KCCM 41400</strain>
    </source>
</reference>
<dbReference type="Gene3D" id="3.10.180.10">
    <property type="entry name" value="2,3-Dihydroxybiphenyl 1,2-Dioxygenase, domain 1"/>
    <property type="match status" value="1"/>
</dbReference>
<keyword evidence="3" id="KW-0560">Oxidoreductase</keyword>
<dbReference type="AlphaFoldDB" id="A0A410X1K9"/>
<dbReference type="Proteomes" id="UP001527202">
    <property type="component" value="Unassembled WGS sequence"/>
</dbReference>
<dbReference type="EMBL" id="JAMDMJ010000003">
    <property type="protein sequence ID" value="MCY9594811.1"/>
    <property type="molecule type" value="Genomic_DNA"/>
</dbReference>
<evidence type="ECO:0000313" key="2">
    <source>
        <dbReference type="EMBL" id="MCY9594811.1"/>
    </source>
</evidence>
<dbReference type="KEGG" id="pchi:PC41400_23620"/>
<dbReference type="GeneID" id="95377786"/>
<evidence type="ECO:0000313" key="3">
    <source>
        <dbReference type="EMBL" id="QAV20501.1"/>
    </source>
</evidence>
<feature type="domain" description="VOC" evidence="1">
    <location>
        <begin position="2"/>
        <end position="116"/>
    </location>
</feature>
<dbReference type="OrthoDB" id="2703022at2"/>
<dbReference type="Proteomes" id="UP000288943">
    <property type="component" value="Chromosome"/>
</dbReference>
<evidence type="ECO:0000259" key="1">
    <source>
        <dbReference type="PROSITE" id="PS51819"/>
    </source>
</evidence>
<evidence type="ECO:0000313" key="4">
    <source>
        <dbReference type="Proteomes" id="UP000288943"/>
    </source>
</evidence>
<keyword evidence="3" id="KW-0223">Dioxygenase</keyword>
<organism evidence="3 4">
    <name type="scientific">Paenibacillus chitinolyticus</name>
    <dbReference type="NCBI Taxonomy" id="79263"/>
    <lineage>
        <taxon>Bacteria</taxon>
        <taxon>Bacillati</taxon>
        <taxon>Bacillota</taxon>
        <taxon>Bacilli</taxon>
        <taxon>Bacillales</taxon>
        <taxon>Paenibacillaceae</taxon>
        <taxon>Paenibacillus</taxon>
    </lineage>
</organism>
<gene>
    <name evidence="2" type="ORF">M5X16_03360</name>
    <name evidence="3" type="ORF">PC41400_23620</name>
</gene>